<proteinExistence type="predicted"/>
<accession>A0A1G5HTQ5</accession>
<dbReference type="RefSeq" id="WP_091133724.1">
    <property type="nucleotide sequence ID" value="NZ_FMVJ01000005.1"/>
</dbReference>
<reference evidence="1 2" key="1">
    <citation type="submission" date="2016-10" db="EMBL/GenBank/DDBJ databases">
        <authorList>
            <person name="de Groot N.N."/>
        </authorList>
    </citation>
    <scope>NUCLEOTIDE SEQUENCE [LARGE SCALE GENOMIC DNA]</scope>
    <source>
        <strain evidence="1 2">CGMCC 1.7666</strain>
    </source>
</reference>
<dbReference type="STRING" id="549386.SAMN02927923_01905"/>
<evidence type="ECO:0000313" key="1">
    <source>
        <dbReference type="EMBL" id="SCY67081.1"/>
    </source>
</evidence>
<organism evidence="1 2">
    <name type="scientific">Microvirga guangxiensis</name>
    <dbReference type="NCBI Taxonomy" id="549386"/>
    <lineage>
        <taxon>Bacteria</taxon>
        <taxon>Pseudomonadati</taxon>
        <taxon>Pseudomonadota</taxon>
        <taxon>Alphaproteobacteria</taxon>
        <taxon>Hyphomicrobiales</taxon>
        <taxon>Methylobacteriaceae</taxon>
        <taxon>Microvirga</taxon>
    </lineage>
</organism>
<dbReference type="Proteomes" id="UP000199569">
    <property type="component" value="Unassembled WGS sequence"/>
</dbReference>
<name>A0A1G5HTQ5_9HYPH</name>
<evidence type="ECO:0000313" key="2">
    <source>
        <dbReference type="Proteomes" id="UP000199569"/>
    </source>
</evidence>
<keyword evidence="2" id="KW-1185">Reference proteome</keyword>
<dbReference type="AlphaFoldDB" id="A0A1G5HTQ5"/>
<protein>
    <submittedName>
        <fullName evidence="1">ABC-type uncharacterized transport system, substrate-binding protein</fullName>
    </submittedName>
</protein>
<dbReference type="PANTHER" id="PTHR35271">
    <property type="entry name" value="ABC TRANSPORTER, SUBSTRATE-BINDING LIPOPROTEIN-RELATED"/>
    <property type="match status" value="1"/>
</dbReference>
<dbReference type="InterPro" id="IPR007487">
    <property type="entry name" value="ABC_transpt-TYRBP-like"/>
</dbReference>
<dbReference type="Pfam" id="PF04392">
    <property type="entry name" value="ABC_sub_bind"/>
    <property type="match status" value="1"/>
</dbReference>
<dbReference type="Gene3D" id="3.40.50.2300">
    <property type="match status" value="2"/>
</dbReference>
<gene>
    <name evidence="1" type="ORF">SAMN02927923_01905</name>
</gene>
<sequence>MSRRFEDARLGTRKAALVRLVICALAILPMGHALAQESARKVLHIDSYHEGNEWNDRIVAALQETLSGKSVELRVFHMDAKRHPSESDIHASALAALKTIEDFKPDVVTTNDDPATQHLVMPYLRNASIPVVFCGLNWDASTYGLPYRNTTGMVEVSPIPQIIRLMRRHARGSRLGFLSEDTQVKRKELTFHERLFGITYEKTYFVKSHAEWKEAFLRAQKEVDMLLILGVGALPDWNLADATRFVEENSRIPSGTDFEWLTAVSLIGVVKSPHEQGRWVGQATLRILEGVQPSDIPLSHNREGELFFNDRIGRKLGITDLPPLARAVP</sequence>
<dbReference type="EMBL" id="FMVJ01000005">
    <property type="protein sequence ID" value="SCY67081.1"/>
    <property type="molecule type" value="Genomic_DNA"/>
</dbReference>
<dbReference type="PANTHER" id="PTHR35271:SF1">
    <property type="entry name" value="ABC TRANSPORTER, SUBSTRATE-BINDING LIPOPROTEIN"/>
    <property type="match status" value="1"/>
</dbReference>
<dbReference type="OrthoDB" id="1550623at2"/>